<dbReference type="PANTHER" id="PTHR32552:SF81">
    <property type="entry name" value="TONB-DEPENDENT OUTER MEMBRANE RECEPTOR"/>
    <property type="match status" value="1"/>
</dbReference>
<keyword evidence="1" id="KW-0406">Ion transport</keyword>
<comment type="subcellular location">
    <subcellularLocation>
        <location evidence="3">Cell outer membrane</location>
        <topology evidence="3">Multi-pass membrane protein</topology>
    </subcellularLocation>
</comment>
<dbReference type="RefSeq" id="WP_219043818.1">
    <property type="nucleotide sequence ID" value="NZ_JAHWDQ010000003.1"/>
</dbReference>
<dbReference type="InterPro" id="IPR039426">
    <property type="entry name" value="TonB-dep_rcpt-like"/>
</dbReference>
<keyword evidence="10" id="KW-1185">Reference proteome</keyword>
<evidence type="ECO:0000313" key="9">
    <source>
        <dbReference type="EMBL" id="MBW2941579.1"/>
    </source>
</evidence>
<dbReference type="PROSITE" id="PS52016">
    <property type="entry name" value="TONB_DEPENDENT_REC_3"/>
    <property type="match status" value="1"/>
</dbReference>
<feature type="domain" description="TonB-dependent receptor plug" evidence="8">
    <location>
        <begin position="54"/>
        <end position="159"/>
    </location>
</feature>
<dbReference type="InterPro" id="IPR012910">
    <property type="entry name" value="Plug_dom"/>
</dbReference>
<name>A0ABS6VU99_9GAMM</name>
<feature type="short sequence motif" description="TonB C-terminal box" evidence="4">
    <location>
        <begin position="701"/>
        <end position="718"/>
    </location>
</feature>
<comment type="caution">
    <text evidence="9">The sequence shown here is derived from an EMBL/GenBank/DDBJ whole genome shotgun (WGS) entry which is preliminary data.</text>
</comment>
<gene>
    <name evidence="9" type="ORF">KXJ70_12355</name>
</gene>
<evidence type="ECO:0000256" key="3">
    <source>
        <dbReference type="PROSITE-ProRule" id="PRU01360"/>
    </source>
</evidence>
<dbReference type="Pfam" id="PF07715">
    <property type="entry name" value="Plug"/>
    <property type="match status" value="1"/>
</dbReference>
<keyword evidence="3" id="KW-1134">Transmembrane beta strand</keyword>
<organism evidence="9 10">
    <name type="scientific">Zhongshania aquimaris</name>
    <dbReference type="NCBI Taxonomy" id="2857107"/>
    <lineage>
        <taxon>Bacteria</taxon>
        <taxon>Pseudomonadati</taxon>
        <taxon>Pseudomonadota</taxon>
        <taxon>Gammaproteobacteria</taxon>
        <taxon>Cellvibrionales</taxon>
        <taxon>Spongiibacteraceae</taxon>
        <taxon>Zhongshania</taxon>
    </lineage>
</organism>
<sequence>MNPLFTSKPTLWSVGVACLVTASAAHAASSDVAKRAITPEEVVVTSQFRDSSLLDLAATVSVFDAATIEARGANNIEQLLNLAPNVNFSSGASRGRFFQIRGIGERSQFIDPVSPSVGLIIDGIDFSGLGLAASTLDIGQVEVLRGPQGTAYGANALAGLISMSSNAPSAETLLKVSAEVADYNGKTLGLVASGPLSERLGYRVALQNQQSDGYIENVFLNKDDVNNIDESVLRSKLSFTASDTLQLDFNLLYLDADNGYDAFSLYQNRKTQSDEPGKDSQETFAGSIITQWSGSAWFNLEAVLSAASSESEYSYDEDWSYVGFHPDEYVSTDSYLRDKNNITADVRFISNDASMLFNGSTSWVVGAYIREEEEDLDRNANFSSEFNTENHAVYGQLQTDLDDKLSLVTGLRFEQRNADYSDSLAVSSDKDEDLWGGNLTLEYRHTDSTLFYGTISRGYKAGGVNGRIISASANNLDITPDLFEFDTESMINYEVGVKGAWLDRRLQAQVAVFYQDRSDVQAKQSIFDPANFSFDDFLANAAGGETTGLEVELNYLASDSLRFFAAAGVLSAEFEDFVSKSHVNAKDDNNGVPLPPVNLGGREVAHAPNYQFFAGSEVAFMANLVLRLEVEGKDEFYFSNSHNEKSSHYELFNARLTYYASNWDVSLWGRNLTDKDYETRGFYFSNAFGNNPANGYAPEAYYQFGDPRVFGVSANYTF</sequence>
<dbReference type="Pfam" id="PF00593">
    <property type="entry name" value="TonB_dep_Rec_b-barrel"/>
    <property type="match status" value="1"/>
</dbReference>
<proteinExistence type="inferred from homology"/>
<accession>A0ABS6VU99</accession>
<dbReference type="PROSITE" id="PS01156">
    <property type="entry name" value="TONB_DEPENDENT_REC_2"/>
    <property type="match status" value="1"/>
</dbReference>
<keyword evidence="9" id="KW-0675">Receptor</keyword>
<evidence type="ECO:0000313" key="10">
    <source>
        <dbReference type="Proteomes" id="UP001166291"/>
    </source>
</evidence>
<evidence type="ECO:0000256" key="1">
    <source>
        <dbReference type="ARBA" id="ARBA00023065"/>
    </source>
</evidence>
<protein>
    <submittedName>
        <fullName evidence="9">TonB-dependent receptor</fullName>
    </submittedName>
</protein>
<keyword evidence="3" id="KW-0812">Transmembrane</keyword>
<keyword evidence="6" id="KW-0732">Signal</keyword>
<evidence type="ECO:0000256" key="4">
    <source>
        <dbReference type="PROSITE-ProRule" id="PRU10144"/>
    </source>
</evidence>
<dbReference type="Proteomes" id="UP001166291">
    <property type="component" value="Unassembled WGS sequence"/>
</dbReference>
<dbReference type="EMBL" id="JAHWDQ010000003">
    <property type="protein sequence ID" value="MBW2941579.1"/>
    <property type="molecule type" value="Genomic_DNA"/>
</dbReference>
<feature type="signal peptide" evidence="6">
    <location>
        <begin position="1"/>
        <end position="27"/>
    </location>
</feature>
<dbReference type="InterPro" id="IPR000531">
    <property type="entry name" value="Beta-barrel_TonB"/>
</dbReference>
<keyword evidence="3" id="KW-0813">Transport</keyword>
<keyword evidence="2 5" id="KW-0798">TonB box</keyword>
<comment type="similarity">
    <text evidence="3 5">Belongs to the TonB-dependent receptor family.</text>
</comment>
<feature type="chain" id="PRO_5045567931" evidence="6">
    <location>
        <begin position="28"/>
        <end position="718"/>
    </location>
</feature>
<feature type="domain" description="TonB-dependent receptor-like beta-barrel" evidence="7">
    <location>
        <begin position="238"/>
        <end position="672"/>
    </location>
</feature>
<evidence type="ECO:0000256" key="6">
    <source>
        <dbReference type="SAM" id="SignalP"/>
    </source>
</evidence>
<dbReference type="InterPro" id="IPR010917">
    <property type="entry name" value="TonB_rcpt_CS"/>
</dbReference>
<evidence type="ECO:0000259" key="8">
    <source>
        <dbReference type="Pfam" id="PF07715"/>
    </source>
</evidence>
<reference evidence="9" key="1">
    <citation type="submission" date="2021-07" db="EMBL/GenBank/DDBJ databases">
        <title>Zhongshania sp. CAU 1632 isolated from seawater.</title>
        <authorList>
            <person name="Kim W."/>
        </authorList>
    </citation>
    <scope>NUCLEOTIDE SEQUENCE</scope>
    <source>
        <strain evidence="9">CAU 1632</strain>
    </source>
</reference>
<evidence type="ECO:0000259" key="7">
    <source>
        <dbReference type="Pfam" id="PF00593"/>
    </source>
</evidence>
<evidence type="ECO:0000256" key="5">
    <source>
        <dbReference type="RuleBase" id="RU003357"/>
    </source>
</evidence>
<evidence type="ECO:0000256" key="2">
    <source>
        <dbReference type="ARBA" id="ARBA00023077"/>
    </source>
</evidence>
<keyword evidence="3" id="KW-0998">Cell outer membrane</keyword>
<dbReference type="PANTHER" id="PTHR32552">
    <property type="entry name" value="FERRICHROME IRON RECEPTOR-RELATED"/>
    <property type="match status" value="1"/>
</dbReference>
<keyword evidence="3 5" id="KW-0472">Membrane</keyword>